<evidence type="ECO:0000313" key="4">
    <source>
        <dbReference type="Proteomes" id="UP000014184"/>
    </source>
</evidence>
<dbReference type="PANTHER" id="PTHR14237">
    <property type="entry name" value="MOLYBDOPTERIN COFACTOR SULFURASE MOSC"/>
    <property type="match status" value="1"/>
</dbReference>
<dbReference type="RefSeq" id="WP_016189297.1">
    <property type="nucleotide sequence ID" value="NZ_AOSG01000084.1"/>
</dbReference>
<accession>A0A9P2T7T5</accession>
<protein>
    <recommendedName>
        <fullName evidence="2">Aminotransferase class V domain-containing protein</fullName>
    </recommendedName>
</protein>
<dbReference type="InterPro" id="IPR000192">
    <property type="entry name" value="Aminotrans_V_dom"/>
</dbReference>
<dbReference type="InterPro" id="IPR015421">
    <property type="entry name" value="PyrdxlP-dep_Trfase_major"/>
</dbReference>
<dbReference type="InterPro" id="IPR015424">
    <property type="entry name" value="PyrdxlP-dep_Trfase"/>
</dbReference>
<reference evidence="3 4" key="1">
    <citation type="journal article" date="2013" name="Genome Announc.">
        <title>Draft Genome Sequence of the Lignocellulose Decomposer Thermobifida fusca Strain TM51.</title>
        <authorList>
            <person name="Toth A."/>
            <person name="Barna T."/>
            <person name="Nagy I."/>
            <person name="Horvath B."/>
            <person name="Nagy I."/>
            <person name="Tancsics A."/>
            <person name="Kriszt B."/>
            <person name="Baka E."/>
            <person name="Fekete C."/>
            <person name="Kukolya J."/>
        </authorList>
    </citation>
    <scope>NUCLEOTIDE SEQUENCE [LARGE SCALE GENOMIC DNA]</scope>
    <source>
        <strain evidence="3 4">TM51</strain>
    </source>
</reference>
<organism evidence="3 4">
    <name type="scientific">Thermobifida fusca TM51</name>
    <dbReference type="NCBI Taxonomy" id="1169414"/>
    <lineage>
        <taxon>Bacteria</taxon>
        <taxon>Bacillati</taxon>
        <taxon>Actinomycetota</taxon>
        <taxon>Actinomycetes</taxon>
        <taxon>Streptosporangiales</taxon>
        <taxon>Nocardiopsidaceae</taxon>
        <taxon>Thermobifida</taxon>
    </lineage>
</organism>
<name>A0A9P2T7T5_THEFU</name>
<keyword evidence="4" id="KW-1185">Reference proteome</keyword>
<dbReference type="AlphaFoldDB" id="A0A9P2T7T5"/>
<dbReference type="SUPFAM" id="SSF53383">
    <property type="entry name" value="PLP-dependent transferases"/>
    <property type="match status" value="1"/>
</dbReference>
<evidence type="ECO:0000256" key="1">
    <source>
        <dbReference type="SAM" id="MobiDB-lite"/>
    </source>
</evidence>
<comment type="caution">
    <text evidence="3">The sequence shown here is derived from an EMBL/GenBank/DDBJ whole genome shotgun (WGS) entry which is preliminary data.</text>
</comment>
<proteinExistence type="predicted"/>
<dbReference type="PANTHER" id="PTHR14237:SF19">
    <property type="entry name" value="MITOCHONDRIAL AMIDOXIME REDUCING COMPONENT 1"/>
    <property type="match status" value="1"/>
</dbReference>
<evidence type="ECO:0000313" key="3">
    <source>
        <dbReference type="EMBL" id="EOR70115.1"/>
    </source>
</evidence>
<gene>
    <name evidence="3" type="ORF">TM51_14282</name>
</gene>
<dbReference type="Gene3D" id="3.90.1150.10">
    <property type="entry name" value="Aspartate Aminotransferase, domain 1"/>
    <property type="match status" value="1"/>
</dbReference>
<dbReference type="Proteomes" id="UP000014184">
    <property type="component" value="Unassembled WGS sequence"/>
</dbReference>
<dbReference type="InterPro" id="IPR015422">
    <property type="entry name" value="PyrdxlP-dep_Trfase_small"/>
</dbReference>
<evidence type="ECO:0000259" key="2">
    <source>
        <dbReference type="Pfam" id="PF00266"/>
    </source>
</evidence>
<sequence>MKRTKDRAAPNATGTHPTPQSPIPQQSTFLDTYPEYADTAILDHLRATEYRYLDAKNHLYLDYTGGGLPAETQIQAHADRVRANCFGNPHSANPTSAASTELVEQARDAVLRFFNASPDEYTAIFTPNATGACRLVGEAYPFQPGTRFVQLADNHNSVNGIREFARRRGAQIDTIDVTPPELRAEEHEIHTALDRPPPPPLRSREDNGGRAGLFAYPAQSNFSGVQHPLEWIDIAHRYGFDVLLDAAAYAPANRIDLAEIHPDFMPVSWYKLFGYPTGLGCLIARREALARLQRPWFSGGTIQAVSVQGDWFHPLDGAAAFEDGTVNYLSIPDVEVGLRWLSAIGIDTVHTRVQCLTGWLLDQLVRARHATGTPLVRIYGPTTTDARGGTIAFNFLDPAGRVVDERVVARDAARATISLRTGCFCNPGAGEAAFRLRRENLRLPGLQFPATVDEVLAAMGMPTAGAIRVSFGLASTLDDGARFLDFAFSTYLDRFPDTSDLPARVAC</sequence>
<feature type="domain" description="Aminotransferase class V" evidence="2">
    <location>
        <begin position="81"/>
        <end position="479"/>
    </location>
</feature>
<dbReference type="Pfam" id="PF00266">
    <property type="entry name" value="Aminotran_5"/>
    <property type="match status" value="1"/>
</dbReference>
<dbReference type="Gene3D" id="3.40.640.10">
    <property type="entry name" value="Type I PLP-dependent aspartate aminotransferase-like (Major domain)"/>
    <property type="match status" value="1"/>
</dbReference>
<feature type="region of interest" description="Disordered" evidence="1">
    <location>
        <begin position="1"/>
        <end position="27"/>
    </location>
</feature>
<dbReference type="EMBL" id="AOSG01000084">
    <property type="protein sequence ID" value="EOR70115.1"/>
    <property type="molecule type" value="Genomic_DNA"/>
</dbReference>